<proteinExistence type="predicted"/>
<dbReference type="OrthoDB" id="5195005at2"/>
<evidence type="ECO:0000313" key="1">
    <source>
        <dbReference type="EMBL" id="KAA0018978.1"/>
    </source>
</evidence>
<organism evidence="1 2">
    <name type="scientific">Antrihabitans cavernicola</name>
    <dbReference type="NCBI Taxonomy" id="2495913"/>
    <lineage>
        <taxon>Bacteria</taxon>
        <taxon>Bacillati</taxon>
        <taxon>Actinomycetota</taxon>
        <taxon>Actinomycetes</taxon>
        <taxon>Mycobacteriales</taxon>
        <taxon>Nocardiaceae</taxon>
        <taxon>Antrihabitans</taxon>
    </lineage>
</organism>
<dbReference type="InterPro" id="IPR012340">
    <property type="entry name" value="NA-bd_OB-fold"/>
</dbReference>
<dbReference type="RefSeq" id="WP_149432683.1">
    <property type="nucleotide sequence ID" value="NZ_VLNY01000016.1"/>
</dbReference>
<comment type="caution">
    <text evidence="1">The sequence shown here is derived from an EMBL/GenBank/DDBJ whole genome shotgun (WGS) entry which is preliminary data.</text>
</comment>
<dbReference type="Proteomes" id="UP000322244">
    <property type="component" value="Unassembled WGS sequence"/>
</dbReference>
<accession>A0A5A7S3A2</accession>
<dbReference type="Gene3D" id="2.40.50.140">
    <property type="entry name" value="Nucleic acid-binding proteins"/>
    <property type="match status" value="1"/>
</dbReference>
<sequence length="113" mass="12382">MTVGVVRSWYGEEGWGVIDSAETPGGCWVHFSHLWAGAMPKAAPGQSLAVRTSGTRQLRVGETVDFDWEAVTQDGFAFRATDVRPDGEPPRWEIVESTGGYASFVDINFDESQ</sequence>
<dbReference type="AlphaFoldDB" id="A0A5A7S3A2"/>
<reference evidence="1 2" key="1">
    <citation type="submission" date="2019-07" db="EMBL/GenBank/DDBJ databases">
        <title>Rhodococcus cavernicolus sp. nov., isolated from a cave.</title>
        <authorList>
            <person name="Lee S.D."/>
        </authorList>
    </citation>
    <scope>NUCLEOTIDE SEQUENCE [LARGE SCALE GENOMIC DNA]</scope>
    <source>
        <strain evidence="1 2">C1-24</strain>
    </source>
</reference>
<keyword evidence="2" id="KW-1185">Reference proteome</keyword>
<evidence type="ECO:0008006" key="3">
    <source>
        <dbReference type="Google" id="ProtNLM"/>
    </source>
</evidence>
<name>A0A5A7S3A2_9NOCA</name>
<protein>
    <recommendedName>
        <fullName evidence="3">Cold shock domain-containing protein</fullName>
    </recommendedName>
</protein>
<dbReference type="EMBL" id="VLNY01000016">
    <property type="protein sequence ID" value="KAA0018978.1"/>
    <property type="molecule type" value="Genomic_DNA"/>
</dbReference>
<evidence type="ECO:0000313" key="2">
    <source>
        <dbReference type="Proteomes" id="UP000322244"/>
    </source>
</evidence>
<gene>
    <name evidence="1" type="ORF">FOY51_23370</name>
</gene>